<evidence type="ECO:0000313" key="2">
    <source>
        <dbReference type="EMBL" id="KKL04259.1"/>
    </source>
</evidence>
<sequence length="369" mass="42344">MVWRVSDWVNMSPSRRFKPSKPSKPSKRFHGPSKSSKPSKRFHGPAKPLKPSKPSKPSKRFHGPSKSKPPKRVRVRGGRLGVLNLSKSPLLARSERIRLKSRFATATTVVEEVPGRPKAVLSVVIPYYRAGFIGWVPFESLIRQEGVNFNWELIILEEGFDNPFGYKRMVAYWDRLKAVGCCRLKYIQLKQWLPLSGKWYYLIQSIDTNSQVVCFNSADIYMSHKRLAAQFKILSKPEYNWYKLNGNLVYDIGSDSHVALRSLARGRADTCCRAAKSGLVKKLPLVWKKRSVDTWMFKALRGRAGNRIRFYYDQNGLEKDTVNITGLNNISHKRAARVRQVAPPFRKCCASLESHIPLSVVKRLRRSRN</sequence>
<evidence type="ECO:0000256" key="1">
    <source>
        <dbReference type="SAM" id="MobiDB-lite"/>
    </source>
</evidence>
<dbReference type="EMBL" id="LAZR01044598">
    <property type="protein sequence ID" value="KKL04259.1"/>
    <property type="molecule type" value="Genomic_DNA"/>
</dbReference>
<gene>
    <name evidence="2" type="ORF">LCGC14_2617860</name>
</gene>
<feature type="non-terminal residue" evidence="2">
    <location>
        <position position="369"/>
    </location>
</feature>
<proteinExistence type="predicted"/>
<feature type="compositionally biased region" description="Basic residues" evidence="1">
    <location>
        <begin position="56"/>
        <end position="77"/>
    </location>
</feature>
<feature type="region of interest" description="Disordered" evidence="1">
    <location>
        <begin position="1"/>
        <end position="78"/>
    </location>
</feature>
<dbReference type="AlphaFoldDB" id="A0A0F9A3Y1"/>
<name>A0A0F9A3Y1_9ZZZZ</name>
<reference evidence="2" key="1">
    <citation type="journal article" date="2015" name="Nature">
        <title>Complex archaea that bridge the gap between prokaryotes and eukaryotes.</title>
        <authorList>
            <person name="Spang A."/>
            <person name="Saw J.H."/>
            <person name="Jorgensen S.L."/>
            <person name="Zaremba-Niedzwiedzka K."/>
            <person name="Martijn J."/>
            <person name="Lind A.E."/>
            <person name="van Eijk R."/>
            <person name="Schleper C."/>
            <person name="Guy L."/>
            <person name="Ettema T.J."/>
        </authorList>
    </citation>
    <scope>NUCLEOTIDE SEQUENCE</scope>
</reference>
<organism evidence="2">
    <name type="scientific">marine sediment metagenome</name>
    <dbReference type="NCBI Taxonomy" id="412755"/>
    <lineage>
        <taxon>unclassified sequences</taxon>
        <taxon>metagenomes</taxon>
        <taxon>ecological metagenomes</taxon>
    </lineage>
</organism>
<protein>
    <submittedName>
        <fullName evidence="2">Uncharacterized protein</fullName>
    </submittedName>
</protein>
<accession>A0A0F9A3Y1</accession>
<comment type="caution">
    <text evidence="2">The sequence shown here is derived from an EMBL/GenBank/DDBJ whole genome shotgun (WGS) entry which is preliminary data.</text>
</comment>
<feature type="compositionally biased region" description="Basic residues" evidence="1">
    <location>
        <begin position="15"/>
        <end position="44"/>
    </location>
</feature>